<keyword evidence="2" id="KW-1185">Reference proteome</keyword>
<protein>
    <submittedName>
        <fullName evidence="1">Uncharacterized protein</fullName>
    </submittedName>
</protein>
<evidence type="ECO:0000313" key="2">
    <source>
        <dbReference type="Proteomes" id="UP001307889"/>
    </source>
</evidence>
<name>A0ABN7AZ23_9HEMI</name>
<accession>A0ABN7AZ23</accession>
<evidence type="ECO:0000313" key="1">
    <source>
        <dbReference type="EMBL" id="BES97415.1"/>
    </source>
</evidence>
<gene>
    <name evidence="1" type="ORF">NTJ_10229</name>
</gene>
<dbReference type="Proteomes" id="UP001307889">
    <property type="component" value="Chromosome 8"/>
</dbReference>
<sequence>MDNKPPGFPPETYSSAFNLRNEIKQYLLTKGVGKPKNGVLKLESLNKISKNCSRYVTLLGRKSETHA</sequence>
<reference evidence="1 2" key="1">
    <citation type="submission" date="2023-09" db="EMBL/GenBank/DDBJ databases">
        <title>Nesidiocoris tenuis whole genome shotgun sequence.</title>
        <authorList>
            <person name="Shibata T."/>
            <person name="Shimoda M."/>
            <person name="Kobayashi T."/>
            <person name="Uehara T."/>
        </authorList>
    </citation>
    <scope>NUCLEOTIDE SEQUENCE [LARGE SCALE GENOMIC DNA]</scope>
    <source>
        <strain evidence="1 2">Japan</strain>
    </source>
</reference>
<dbReference type="EMBL" id="AP028916">
    <property type="protein sequence ID" value="BES97415.1"/>
    <property type="molecule type" value="Genomic_DNA"/>
</dbReference>
<organism evidence="1 2">
    <name type="scientific">Nesidiocoris tenuis</name>
    <dbReference type="NCBI Taxonomy" id="355587"/>
    <lineage>
        <taxon>Eukaryota</taxon>
        <taxon>Metazoa</taxon>
        <taxon>Ecdysozoa</taxon>
        <taxon>Arthropoda</taxon>
        <taxon>Hexapoda</taxon>
        <taxon>Insecta</taxon>
        <taxon>Pterygota</taxon>
        <taxon>Neoptera</taxon>
        <taxon>Paraneoptera</taxon>
        <taxon>Hemiptera</taxon>
        <taxon>Heteroptera</taxon>
        <taxon>Panheteroptera</taxon>
        <taxon>Cimicomorpha</taxon>
        <taxon>Miridae</taxon>
        <taxon>Dicyphina</taxon>
        <taxon>Nesidiocoris</taxon>
    </lineage>
</organism>
<proteinExistence type="predicted"/>